<dbReference type="CDD" id="cd17360">
    <property type="entry name" value="MFS_HMIT_like"/>
    <property type="match status" value="1"/>
</dbReference>
<dbReference type="InterPro" id="IPR003663">
    <property type="entry name" value="Sugar/inositol_transpt"/>
</dbReference>
<keyword evidence="5 8" id="KW-1133">Transmembrane helix</keyword>
<dbReference type="PANTHER" id="PTHR48020">
    <property type="entry name" value="PROTON MYO-INOSITOL COTRANSPORTER"/>
    <property type="match status" value="1"/>
</dbReference>
<dbReference type="GO" id="GO:0016020">
    <property type="term" value="C:membrane"/>
    <property type="evidence" value="ECO:0007669"/>
    <property type="project" value="UniProtKB-SubCell"/>
</dbReference>
<evidence type="ECO:0000256" key="2">
    <source>
        <dbReference type="ARBA" id="ARBA00010992"/>
    </source>
</evidence>
<feature type="domain" description="Major facilitator superfamily (MFS) profile" evidence="9">
    <location>
        <begin position="28"/>
        <end position="549"/>
    </location>
</feature>
<name>A0A0C9S846_9CONI</name>
<dbReference type="InterPro" id="IPR005829">
    <property type="entry name" value="Sugar_transporter_CS"/>
</dbReference>
<feature type="transmembrane region" description="Helical" evidence="8">
    <location>
        <begin position="155"/>
        <end position="177"/>
    </location>
</feature>
<proteinExistence type="inferred from homology"/>
<dbReference type="AlphaFoldDB" id="A0A0C9S846"/>
<feature type="transmembrane region" description="Helical" evidence="8">
    <location>
        <begin position="65"/>
        <end position="85"/>
    </location>
</feature>
<sequence length="599" mass="64759">MEAVQGASKEEFATCWSLIVKNPYILQLAISAGVGGLLFGYDTGVISGASLYIRDDFEAVERSTVLQETIVSVTIGAAILGSAVGGFVNDLYGRKRAILGADIVFAMGAVVMAVAPNPAVLIVGRVLVGLGVGVASVSVPLYISESSPAKIRGALVSTNGLMITGGQFLSYLINLAFTKVQGTWRWMLGVAGIPAVIQLVLVIFLPESPRWLYRQNKVDEAVTILERLYSKEEVGHQVAALQEAVELEEREDKSEKKFLYLLTSPELRPALVAGVGLAVLQQLVGINTVMYYSPTIVQLAGFSSNSVALALSLITSGLNALGSALGMFLIDRTGRRRLAMGSLIGVILSLAMLTTVFNYASKHSPMVAAPQNYGNTTGLMCPSIHYHPQTPPAFQRSWHCYKCISDGCGFCKGEPSSEGHSLLGTCLVKNKTSQHECHSIHHNNSSWYTLGCPNNLGWLAIMGMALYICFFAPGMGIVPWAVNSEIYPMKYRGIGGGFAATCLWIANLIVSETFLTLTKTIGVDMAFLMFMGIAMFTLVFVYLFVPETKGMSLEKLEKMLHDLYMDKKNGNSCTASLCYVVKKKYDYSSDKEISGDTHA</sequence>
<keyword evidence="6 8" id="KW-0472">Membrane</keyword>
<feature type="transmembrane region" description="Helical" evidence="8">
    <location>
        <begin position="28"/>
        <end position="53"/>
    </location>
</feature>
<evidence type="ECO:0000259" key="9">
    <source>
        <dbReference type="PROSITE" id="PS50850"/>
    </source>
</evidence>
<dbReference type="SUPFAM" id="SSF103473">
    <property type="entry name" value="MFS general substrate transporter"/>
    <property type="match status" value="1"/>
</dbReference>
<dbReference type="NCBIfam" id="TIGR00879">
    <property type="entry name" value="SP"/>
    <property type="match status" value="1"/>
</dbReference>
<dbReference type="EMBL" id="GCHU01005862">
    <property type="protein sequence ID" value="JAG88712.1"/>
    <property type="molecule type" value="Transcribed_RNA"/>
</dbReference>
<evidence type="ECO:0000256" key="3">
    <source>
        <dbReference type="ARBA" id="ARBA00022448"/>
    </source>
</evidence>
<feature type="transmembrane region" description="Helical" evidence="8">
    <location>
        <begin position="183"/>
        <end position="205"/>
    </location>
</feature>
<feature type="transmembrane region" description="Helical" evidence="8">
    <location>
        <begin position="526"/>
        <end position="545"/>
    </location>
</feature>
<dbReference type="GO" id="GO:0022857">
    <property type="term" value="F:transmembrane transporter activity"/>
    <property type="evidence" value="ECO:0007669"/>
    <property type="project" value="InterPro"/>
</dbReference>
<organism evidence="10">
    <name type="scientific">Wollemia nobilis</name>
    <dbReference type="NCBI Taxonomy" id="56998"/>
    <lineage>
        <taxon>Eukaryota</taxon>
        <taxon>Viridiplantae</taxon>
        <taxon>Streptophyta</taxon>
        <taxon>Embryophyta</taxon>
        <taxon>Tracheophyta</taxon>
        <taxon>Spermatophyta</taxon>
        <taxon>Pinopsida</taxon>
        <taxon>Pinidae</taxon>
        <taxon>Conifers II</taxon>
        <taxon>Araucariales</taxon>
        <taxon>Araucariaceae</taxon>
        <taxon>Wollemia</taxon>
    </lineage>
</organism>
<dbReference type="InterPro" id="IPR036259">
    <property type="entry name" value="MFS_trans_sf"/>
</dbReference>
<evidence type="ECO:0000256" key="8">
    <source>
        <dbReference type="SAM" id="Phobius"/>
    </source>
</evidence>
<evidence type="ECO:0000256" key="1">
    <source>
        <dbReference type="ARBA" id="ARBA00004141"/>
    </source>
</evidence>
<comment type="similarity">
    <text evidence="2 7">Belongs to the major facilitator superfamily. Sugar transporter (TC 2.A.1.1) family.</text>
</comment>
<dbReference type="PRINTS" id="PR00171">
    <property type="entry name" value="SUGRTRNSPORT"/>
</dbReference>
<feature type="transmembrane region" description="Helical" evidence="8">
    <location>
        <begin position="97"/>
        <end position="116"/>
    </location>
</feature>
<comment type="subcellular location">
    <subcellularLocation>
        <location evidence="1">Membrane</location>
        <topology evidence="1">Multi-pass membrane protein</topology>
    </subcellularLocation>
</comment>
<feature type="transmembrane region" description="Helical" evidence="8">
    <location>
        <begin position="270"/>
        <end position="292"/>
    </location>
</feature>
<evidence type="ECO:0000313" key="10">
    <source>
        <dbReference type="EMBL" id="JAG88712.1"/>
    </source>
</evidence>
<reference evidence="10" key="1">
    <citation type="submission" date="2015-02" db="EMBL/GenBank/DDBJ databases">
        <title>A transcriptome of Wollemia nobilis - a relic of Gondwana.</title>
        <authorList>
            <person name="Chia J.Y."/>
            <person name="Leong Y.S."/>
            <person name="Abdul Karim S."/>
            <person name="Wan Azmi N."/>
            <person name="Hercus R."/>
            <person name="Croft L."/>
        </authorList>
    </citation>
    <scope>NUCLEOTIDE SEQUENCE</scope>
    <source>
        <strain evidence="10">MaeBrown</strain>
        <tissue evidence="10">Leaf</tissue>
    </source>
</reference>
<dbReference type="FunFam" id="1.20.1250.20:FF:000121">
    <property type="entry name" value="Probable inositol transporter 2"/>
    <property type="match status" value="1"/>
</dbReference>
<feature type="transmembrane region" description="Helical" evidence="8">
    <location>
        <begin position="494"/>
        <end position="514"/>
    </location>
</feature>
<feature type="transmembrane region" description="Helical" evidence="8">
    <location>
        <begin position="456"/>
        <end position="482"/>
    </location>
</feature>
<evidence type="ECO:0000256" key="6">
    <source>
        <dbReference type="ARBA" id="ARBA00023136"/>
    </source>
</evidence>
<dbReference type="PANTHER" id="PTHR48020:SF38">
    <property type="entry name" value="INOSITOL TRANSPORTER 2-RELATED"/>
    <property type="match status" value="1"/>
</dbReference>
<feature type="transmembrane region" description="Helical" evidence="8">
    <location>
        <begin position="342"/>
        <end position="360"/>
    </location>
</feature>
<feature type="transmembrane region" description="Helical" evidence="8">
    <location>
        <begin position="307"/>
        <end position="330"/>
    </location>
</feature>
<evidence type="ECO:0000256" key="5">
    <source>
        <dbReference type="ARBA" id="ARBA00022989"/>
    </source>
</evidence>
<dbReference type="InterPro" id="IPR050814">
    <property type="entry name" value="Myo-inositol_Transporter"/>
</dbReference>
<protein>
    <submittedName>
        <fullName evidence="10">TSA: Wollemia nobilis Ref_Wollemi_Transcript_5900_2329 transcribed RNA sequence</fullName>
    </submittedName>
</protein>
<dbReference type="InterPro" id="IPR020846">
    <property type="entry name" value="MFS_dom"/>
</dbReference>
<evidence type="ECO:0000256" key="7">
    <source>
        <dbReference type="RuleBase" id="RU003346"/>
    </source>
</evidence>
<dbReference type="Gene3D" id="1.20.1250.20">
    <property type="entry name" value="MFS general substrate transporter like domains"/>
    <property type="match status" value="2"/>
</dbReference>
<keyword evidence="4 8" id="KW-0812">Transmembrane</keyword>
<accession>A0A0C9S846</accession>
<dbReference type="InterPro" id="IPR005828">
    <property type="entry name" value="MFS_sugar_transport-like"/>
</dbReference>
<dbReference type="Pfam" id="PF00083">
    <property type="entry name" value="Sugar_tr"/>
    <property type="match status" value="2"/>
</dbReference>
<feature type="transmembrane region" description="Helical" evidence="8">
    <location>
        <begin position="122"/>
        <end position="143"/>
    </location>
</feature>
<evidence type="ECO:0000256" key="4">
    <source>
        <dbReference type="ARBA" id="ARBA00022692"/>
    </source>
</evidence>
<dbReference type="PROSITE" id="PS00217">
    <property type="entry name" value="SUGAR_TRANSPORT_2"/>
    <property type="match status" value="1"/>
</dbReference>
<keyword evidence="3 7" id="KW-0813">Transport</keyword>
<dbReference type="PROSITE" id="PS50850">
    <property type="entry name" value="MFS"/>
    <property type="match status" value="1"/>
</dbReference>